<evidence type="ECO:0000313" key="2">
    <source>
        <dbReference type="Proteomes" id="UP000183114"/>
    </source>
</evidence>
<proteinExistence type="predicted"/>
<name>A0A1H4SB12_9PSED</name>
<dbReference type="EMBL" id="FNTF01000002">
    <property type="protein sequence ID" value="SEC41194.1"/>
    <property type="molecule type" value="Genomic_DNA"/>
</dbReference>
<gene>
    <name evidence="1" type="ORF">SAMN04490185_1378</name>
</gene>
<organism evidence="1 2">
    <name type="scientific">Pseudomonas frederiksbergensis</name>
    <dbReference type="NCBI Taxonomy" id="104087"/>
    <lineage>
        <taxon>Bacteria</taxon>
        <taxon>Pseudomonadati</taxon>
        <taxon>Pseudomonadota</taxon>
        <taxon>Gammaproteobacteria</taxon>
        <taxon>Pseudomonadales</taxon>
        <taxon>Pseudomonadaceae</taxon>
        <taxon>Pseudomonas</taxon>
    </lineage>
</organism>
<protein>
    <submittedName>
        <fullName evidence="1">Uncharacterized protein</fullName>
    </submittedName>
</protein>
<accession>A0A1H4SB12</accession>
<dbReference type="Proteomes" id="UP000183114">
    <property type="component" value="Unassembled WGS sequence"/>
</dbReference>
<evidence type="ECO:0000313" key="1">
    <source>
        <dbReference type="EMBL" id="SEC41194.1"/>
    </source>
</evidence>
<dbReference type="AlphaFoldDB" id="A0A1H4SB12"/>
<sequence>MSCMDMSIPDNSGFSPSGISRRVFLFRPRAPIMIAFFAQ</sequence>
<reference evidence="1 2" key="1">
    <citation type="submission" date="2016-10" db="EMBL/GenBank/DDBJ databases">
        <authorList>
            <person name="de Groot N.N."/>
        </authorList>
    </citation>
    <scope>NUCLEOTIDE SEQUENCE [LARGE SCALE GENOMIC DNA]</scope>
    <source>
        <strain evidence="1 2">BS3655</strain>
    </source>
</reference>